<dbReference type="SUPFAM" id="SSF52266">
    <property type="entry name" value="SGNH hydrolase"/>
    <property type="match status" value="1"/>
</dbReference>
<keyword evidence="2 3" id="KW-0732">Signal</keyword>
<keyword evidence="7" id="KW-1185">Reference proteome</keyword>
<dbReference type="PANTHER" id="PTHR45642">
    <property type="entry name" value="GDSL ESTERASE/LIPASE EXL3"/>
    <property type="match status" value="1"/>
</dbReference>
<dbReference type="KEGG" id="mtr:11419936"/>
<reference evidence="6" key="3">
    <citation type="submission" date="2015-04" db="UniProtKB">
        <authorList>
            <consortium name="EnsemblPlants"/>
        </authorList>
    </citation>
    <scope>IDENTIFICATION</scope>
    <source>
        <strain evidence="6">cv. Jemalong A17</strain>
    </source>
</reference>
<comment type="similarity">
    <text evidence="1">Belongs to the 'GDSL' lipolytic enzyme family.</text>
</comment>
<evidence type="ECO:0000256" key="3">
    <source>
        <dbReference type="SAM" id="SignalP"/>
    </source>
</evidence>
<proteinExistence type="inferred from homology"/>
<dbReference type="EC" id="3.1.1.3" evidence="5"/>
<evidence type="ECO:0000256" key="2">
    <source>
        <dbReference type="ARBA" id="ARBA00022729"/>
    </source>
</evidence>
<evidence type="ECO:0000313" key="6">
    <source>
        <dbReference type="EnsemblPlants" id="AES99633"/>
    </source>
</evidence>
<dbReference type="OrthoDB" id="1600564at2759"/>
<dbReference type="EMBL" id="CM001221">
    <property type="protein sequence ID" value="AES99633.1"/>
    <property type="molecule type" value="Genomic_DNA"/>
</dbReference>
<feature type="chain" id="PRO_5014573297" evidence="3">
    <location>
        <begin position="27"/>
        <end position="361"/>
    </location>
</feature>
<reference evidence="4 7" key="2">
    <citation type="journal article" date="2014" name="BMC Genomics">
        <title>An improved genome release (version Mt4.0) for the model legume Medicago truncatula.</title>
        <authorList>
            <person name="Tang H."/>
            <person name="Krishnakumar V."/>
            <person name="Bidwell S."/>
            <person name="Rosen B."/>
            <person name="Chan A."/>
            <person name="Zhou S."/>
            <person name="Gentzbittel L."/>
            <person name="Childs K.L."/>
            <person name="Yandell M."/>
            <person name="Gundlach H."/>
            <person name="Mayer K.F."/>
            <person name="Schwartz D.C."/>
            <person name="Town C.D."/>
        </authorList>
    </citation>
    <scope>GENOME REANNOTATION</scope>
    <source>
        <strain evidence="4">A17</strain>
        <strain evidence="6 7">cv. Jemalong A17</strain>
    </source>
</reference>
<evidence type="ECO:0000256" key="1">
    <source>
        <dbReference type="ARBA" id="ARBA00008668"/>
    </source>
</evidence>
<accession>G7K273</accession>
<protein>
    <submittedName>
        <fullName evidence="4">GDSL-like lipase/acylhydrolase</fullName>
    </submittedName>
    <submittedName>
        <fullName evidence="5">Putative triacylglycerol lipase</fullName>
        <ecNumber evidence="5">3.1.1.3</ecNumber>
    </submittedName>
</protein>
<dbReference type="HOGENOM" id="CLU_015101_0_1_1"/>
<organism evidence="4 7">
    <name type="scientific">Medicago truncatula</name>
    <name type="common">Barrel medic</name>
    <name type="synonym">Medicago tribuloides</name>
    <dbReference type="NCBI Taxonomy" id="3880"/>
    <lineage>
        <taxon>Eukaryota</taxon>
        <taxon>Viridiplantae</taxon>
        <taxon>Streptophyta</taxon>
        <taxon>Embryophyta</taxon>
        <taxon>Tracheophyta</taxon>
        <taxon>Spermatophyta</taxon>
        <taxon>Magnoliopsida</taxon>
        <taxon>eudicotyledons</taxon>
        <taxon>Gunneridae</taxon>
        <taxon>Pentapetalae</taxon>
        <taxon>rosids</taxon>
        <taxon>fabids</taxon>
        <taxon>Fabales</taxon>
        <taxon>Fabaceae</taxon>
        <taxon>Papilionoideae</taxon>
        <taxon>50 kb inversion clade</taxon>
        <taxon>NPAAA clade</taxon>
        <taxon>Hologalegina</taxon>
        <taxon>IRL clade</taxon>
        <taxon>Trifolieae</taxon>
        <taxon>Medicago</taxon>
    </lineage>
</organism>
<evidence type="ECO:0000313" key="4">
    <source>
        <dbReference type="EMBL" id="AES99633.1"/>
    </source>
</evidence>
<dbReference type="Gramene" id="rna32668">
    <property type="protein sequence ID" value="RHN57164.1"/>
    <property type="gene ID" value="gene32668"/>
</dbReference>
<dbReference type="CDD" id="cd01837">
    <property type="entry name" value="SGNH_plant_lipase_like"/>
    <property type="match status" value="1"/>
</dbReference>
<reference evidence="4 7" key="1">
    <citation type="journal article" date="2011" name="Nature">
        <title>The Medicago genome provides insight into the evolution of rhizobial symbioses.</title>
        <authorList>
            <person name="Young N.D."/>
            <person name="Debelle F."/>
            <person name="Oldroyd G.E."/>
            <person name="Geurts R."/>
            <person name="Cannon S.B."/>
            <person name="Udvardi M.K."/>
            <person name="Benedito V.A."/>
            <person name="Mayer K.F."/>
            <person name="Gouzy J."/>
            <person name="Schoof H."/>
            <person name="Van de Peer Y."/>
            <person name="Proost S."/>
            <person name="Cook D.R."/>
            <person name="Meyers B.C."/>
            <person name="Spannagl M."/>
            <person name="Cheung F."/>
            <person name="De Mita S."/>
            <person name="Krishnakumar V."/>
            <person name="Gundlach H."/>
            <person name="Zhou S."/>
            <person name="Mudge J."/>
            <person name="Bharti A.K."/>
            <person name="Murray J.D."/>
            <person name="Naoumkina M.A."/>
            <person name="Rosen B."/>
            <person name="Silverstein K.A."/>
            <person name="Tang H."/>
            <person name="Rombauts S."/>
            <person name="Zhao P.X."/>
            <person name="Zhou P."/>
            <person name="Barbe V."/>
            <person name="Bardou P."/>
            <person name="Bechner M."/>
            <person name="Bellec A."/>
            <person name="Berger A."/>
            <person name="Berges H."/>
            <person name="Bidwell S."/>
            <person name="Bisseling T."/>
            <person name="Choisne N."/>
            <person name="Couloux A."/>
            <person name="Denny R."/>
            <person name="Deshpande S."/>
            <person name="Dai X."/>
            <person name="Doyle J.J."/>
            <person name="Dudez A.M."/>
            <person name="Farmer A.D."/>
            <person name="Fouteau S."/>
            <person name="Franken C."/>
            <person name="Gibelin C."/>
            <person name="Gish J."/>
            <person name="Goldstein S."/>
            <person name="Gonzalez A.J."/>
            <person name="Green P.J."/>
            <person name="Hallab A."/>
            <person name="Hartog M."/>
            <person name="Hua A."/>
            <person name="Humphray S.J."/>
            <person name="Jeong D.H."/>
            <person name="Jing Y."/>
            <person name="Jocker A."/>
            <person name="Kenton S.M."/>
            <person name="Kim D.J."/>
            <person name="Klee K."/>
            <person name="Lai H."/>
            <person name="Lang C."/>
            <person name="Lin S."/>
            <person name="Macmil S.L."/>
            <person name="Magdelenat G."/>
            <person name="Matthews L."/>
            <person name="McCorrison J."/>
            <person name="Monaghan E.L."/>
            <person name="Mun J.H."/>
            <person name="Najar F.Z."/>
            <person name="Nicholson C."/>
            <person name="Noirot C."/>
            <person name="O'Bleness M."/>
            <person name="Paule C.R."/>
            <person name="Poulain J."/>
            <person name="Prion F."/>
            <person name="Qin B."/>
            <person name="Qu C."/>
            <person name="Retzel E.F."/>
            <person name="Riddle C."/>
            <person name="Sallet E."/>
            <person name="Samain S."/>
            <person name="Samson N."/>
            <person name="Sanders I."/>
            <person name="Saurat O."/>
            <person name="Scarpelli C."/>
            <person name="Schiex T."/>
            <person name="Segurens B."/>
            <person name="Severin A.J."/>
            <person name="Sherrier D.J."/>
            <person name="Shi R."/>
            <person name="Sims S."/>
            <person name="Singer S.R."/>
            <person name="Sinharoy S."/>
            <person name="Sterck L."/>
            <person name="Viollet A."/>
            <person name="Wang B.B."/>
            <person name="Wang K."/>
            <person name="Wang M."/>
            <person name="Wang X."/>
            <person name="Warfsmann J."/>
            <person name="Weissenbach J."/>
            <person name="White D.D."/>
            <person name="White J.D."/>
            <person name="Wiley G.B."/>
            <person name="Wincker P."/>
            <person name="Xing Y."/>
            <person name="Yang L."/>
            <person name="Yao Z."/>
            <person name="Ying F."/>
            <person name="Zhai J."/>
            <person name="Zhou L."/>
            <person name="Zuber A."/>
            <person name="Denarie J."/>
            <person name="Dixon R.A."/>
            <person name="May G.D."/>
            <person name="Schwartz D.C."/>
            <person name="Rogers J."/>
            <person name="Quetier F."/>
            <person name="Town C.D."/>
            <person name="Roe B.A."/>
        </authorList>
    </citation>
    <scope>NUCLEOTIDE SEQUENCE [LARGE SCALE GENOMIC DNA]</scope>
    <source>
        <strain evidence="4">A17</strain>
        <strain evidence="6 7">cv. Jemalong A17</strain>
    </source>
</reference>
<dbReference type="PaxDb" id="3880-AES99633"/>
<dbReference type="STRING" id="3880.G7K273"/>
<dbReference type="Gene3D" id="3.40.50.1110">
    <property type="entry name" value="SGNH hydrolase"/>
    <property type="match status" value="1"/>
</dbReference>
<dbReference type="AlphaFoldDB" id="G7K273"/>
<feature type="signal peptide" evidence="3">
    <location>
        <begin position="1"/>
        <end position="26"/>
    </location>
</feature>
<evidence type="ECO:0000313" key="7">
    <source>
        <dbReference type="Proteomes" id="UP000002051"/>
    </source>
</evidence>
<dbReference type="GO" id="GO:0004806">
    <property type="term" value="F:triacylglycerol lipase activity"/>
    <property type="evidence" value="ECO:0007669"/>
    <property type="project" value="UniProtKB-EC"/>
</dbReference>
<dbReference type="InterPro" id="IPR001087">
    <property type="entry name" value="GDSL"/>
</dbReference>
<dbReference type="eggNOG" id="ENOG502QTDW">
    <property type="taxonomic scope" value="Eukaryota"/>
</dbReference>
<dbReference type="EMBL" id="PSQE01000005">
    <property type="protein sequence ID" value="RHN57164.1"/>
    <property type="molecule type" value="Genomic_DNA"/>
</dbReference>
<reference evidence="5" key="4">
    <citation type="journal article" date="2018" name="Nat. Plants">
        <title>Whole-genome landscape of Medicago truncatula symbiotic genes.</title>
        <authorList>
            <person name="Pecrix Y."/>
            <person name="Gamas P."/>
            <person name="Carrere S."/>
        </authorList>
    </citation>
    <scope>NUCLEOTIDE SEQUENCE</scope>
    <source>
        <tissue evidence="5">Leaves</tissue>
    </source>
</reference>
<dbReference type="OMA" id="GTNDMLY"/>
<evidence type="ECO:0000313" key="5">
    <source>
        <dbReference type="EMBL" id="RHN57164.1"/>
    </source>
</evidence>
<dbReference type="Proteomes" id="UP000265566">
    <property type="component" value="Chromosome 5"/>
</dbReference>
<name>G7K273_MEDTR</name>
<dbReference type="Proteomes" id="UP000002051">
    <property type="component" value="Chromosome 5"/>
</dbReference>
<gene>
    <name evidence="6" type="primary">11419936</name>
    <name evidence="4" type="ordered locus">MTR_5g083040</name>
    <name evidence="5" type="ORF">MtrunA17_Chr5g0437421</name>
</gene>
<sequence>MASKTASSFLYLSLLLSISMPNSATAFNKTPAIFAFGDSTIDAGNNNHIDTTMRCDHLPYGRDLPNQIPTGRFTNGKLPTDYLSQRLGIKDLLPAFLDPQVTDNDLLTGVSFGSGGSGLDSQTVALAKVLDLGTQFQLFEQALLRIRKIVGNEKANDIIQNAFFAISIGTNDMLYNVYMTQNTPHGSASSYQDFLLQNLQNFFERLYGAGARRVMVAGLPPIGCLPVIVTMDSISPSQNWLQRVCNDQHNIDSQIYNTKLQSLIHNLLQTTLHDAKIAYFDIYTPILDMVQYPTKYGLENSREGCCGTGTMEFGPVCNELDMICPDPSKYLFWDAVHPTQKGYSVMINTGLENTLLSYLTS</sequence>
<dbReference type="Pfam" id="PF00657">
    <property type="entry name" value="Lipase_GDSL"/>
    <property type="match status" value="1"/>
</dbReference>
<dbReference type="PANTHER" id="PTHR45642:SF139">
    <property type="entry name" value="SGNH HYDROLASE-TYPE ESTERASE DOMAIN-CONTAINING PROTEIN"/>
    <property type="match status" value="1"/>
</dbReference>
<dbReference type="InterPro" id="IPR035669">
    <property type="entry name" value="SGNH_plant_lipase-like"/>
</dbReference>
<dbReference type="EnsemblPlants" id="AES99633">
    <property type="protein sequence ID" value="AES99633"/>
    <property type="gene ID" value="MTR_5g083040"/>
</dbReference>
<dbReference type="InterPro" id="IPR036514">
    <property type="entry name" value="SGNH_hydro_sf"/>
</dbReference>
<dbReference type="InterPro" id="IPR050592">
    <property type="entry name" value="GDSL_lipolytic_enzyme"/>
</dbReference>
<keyword evidence="5" id="KW-0378">Hydrolase</keyword>